<dbReference type="AlphaFoldDB" id="A0A2Z6IDQ9"/>
<name>A0A2Z6IDQ9_9BURK</name>
<dbReference type="SMART" id="SM00248">
    <property type="entry name" value="ANK"/>
    <property type="match status" value="7"/>
</dbReference>
<feature type="compositionally biased region" description="Low complexity" evidence="4">
    <location>
        <begin position="592"/>
        <end position="605"/>
    </location>
</feature>
<evidence type="ECO:0000313" key="5">
    <source>
        <dbReference type="EMBL" id="BBF23288.1"/>
    </source>
</evidence>
<feature type="compositionally biased region" description="Low complexity" evidence="4">
    <location>
        <begin position="546"/>
        <end position="560"/>
    </location>
</feature>
<dbReference type="EMBL" id="AP018786">
    <property type="protein sequence ID" value="BBF23288.1"/>
    <property type="molecule type" value="Genomic_DNA"/>
</dbReference>
<dbReference type="InterPro" id="IPR036770">
    <property type="entry name" value="Ankyrin_rpt-contain_sf"/>
</dbReference>
<dbReference type="InterPro" id="IPR002110">
    <property type="entry name" value="Ankyrin_rpt"/>
</dbReference>
<reference evidence="5 6" key="1">
    <citation type="journal article" date="2018" name="Int. J. Syst. Evol. Microbiol.">
        <title>Mesosutterella multiformis gen. nov., sp. nov., a member of the family Sutterellaceae and Sutterella megalosphaeroides sp. nov., isolated from human faeces.</title>
        <authorList>
            <person name="Sakamoto M."/>
            <person name="Ikeyama N."/>
            <person name="Kunihiro T."/>
            <person name="Iino T."/>
            <person name="Yuki M."/>
            <person name="Ohkuma M."/>
        </authorList>
    </citation>
    <scope>NUCLEOTIDE SEQUENCE [LARGE SCALE GENOMIC DNA]</scope>
    <source>
        <strain evidence="5 6">6FBBBH3</strain>
    </source>
</reference>
<feature type="repeat" description="ANK" evidence="3">
    <location>
        <begin position="275"/>
        <end position="307"/>
    </location>
</feature>
<keyword evidence="6" id="KW-1185">Reference proteome</keyword>
<dbReference type="InterPro" id="IPR051165">
    <property type="entry name" value="Multifunctional_ANK_Repeat"/>
</dbReference>
<gene>
    <name evidence="5" type="ORF">SUTMEG_11790</name>
</gene>
<feature type="region of interest" description="Disordered" evidence="4">
    <location>
        <begin position="526"/>
        <end position="624"/>
    </location>
</feature>
<dbReference type="SUPFAM" id="SSF48403">
    <property type="entry name" value="Ankyrin repeat"/>
    <property type="match status" value="2"/>
</dbReference>
<evidence type="ECO:0000313" key="6">
    <source>
        <dbReference type="Proteomes" id="UP000271003"/>
    </source>
</evidence>
<dbReference type="PROSITE" id="PS50088">
    <property type="entry name" value="ANK_REPEAT"/>
    <property type="match status" value="4"/>
</dbReference>
<dbReference type="PROSITE" id="PS50297">
    <property type="entry name" value="ANK_REP_REGION"/>
    <property type="match status" value="2"/>
</dbReference>
<evidence type="ECO:0000256" key="2">
    <source>
        <dbReference type="ARBA" id="ARBA00023043"/>
    </source>
</evidence>
<keyword evidence="2 3" id="KW-0040">ANK repeat</keyword>
<proteinExistence type="predicted"/>
<dbReference type="Pfam" id="PF13857">
    <property type="entry name" value="Ank_5"/>
    <property type="match status" value="1"/>
</dbReference>
<dbReference type="Gene3D" id="1.25.40.20">
    <property type="entry name" value="Ankyrin repeat-containing domain"/>
    <property type="match status" value="4"/>
</dbReference>
<evidence type="ECO:0000256" key="1">
    <source>
        <dbReference type="ARBA" id="ARBA00022737"/>
    </source>
</evidence>
<feature type="compositionally biased region" description="Polar residues" evidence="4">
    <location>
        <begin position="581"/>
        <end position="591"/>
    </location>
</feature>
<feature type="repeat" description="ANK" evidence="3">
    <location>
        <begin position="457"/>
        <end position="493"/>
    </location>
</feature>
<dbReference type="Proteomes" id="UP000271003">
    <property type="component" value="Chromosome"/>
</dbReference>
<dbReference type="Pfam" id="PF12796">
    <property type="entry name" value="Ank_2"/>
    <property type="match status" value="1"/>
</dbReference>
<dbReference type="PANTHER" id="PTHR24123">
    <property type="entry name" value="ANKYRIN REPEAT-CONTAINING"/>
    <property type="match status" value="1"/>
</dbReference>
<dbReference type="RefSeq" id="WP_170143845.1">
    <property type="nucleotide sequence ID" value="NZ_AP018786.1"/>
</dbReference>
<accession>A0A2Z6IDQ9</accession>
<protein>
    <submittedName>
        <fullName evidence="5">Uncharacterized protein</fullName>
    </submittedName>
</protein>
<dbReference type="KEGG" id="sutt:SUTMEG_11790"/>
<evidence type="ECO:0000256" key="3">
    <source>
        <dbReference type="PROSITE-ProRule" id="PRU00023"/>
    </source>
</evidence>
<dbReference type="PANTHER" id="PTHR24123:SF33">
    <property type="entry name" value="PROTEIN HOS4"/>
    <property type="match status" value="1"/>
</dbReference>
<keyword evidence="1" id="KW-0677">Repeat</keyword>
<sequence length="815" mass="85422">MAPKLMLNKFDPVAALFEDLQRGTDERLEVYRALRPEAEDEYGMTMLAHAARAGDSEAVELMLERGADPNAPDRSGRTPLFHVAEGPHDWVSHPEDIVYIVEDLLKYGADVDHADDSGKTASFIAVERGLHPYFVGLARVQERMQARPTARESGTGYTLLHALCDRFCGTDPTQEADALVIAQVLVEHLGIDPNARTSLGRTARALAVARGSLFVAPWLAYGADAFQETERAGRMIASGGATASEAALAGNVRQLRALADLGLISDEPALEGEDEGLTPLSSAASKFAADAVDVLVTGGADPTARLNRKASGGRATEGTSAVRMALWAPNSRVSLPSNVTVEDAKRTLERLLRAPGAADVPVDEEGRTALLTLAQNVDRGWSVDGKDWAPIALDIVLAHGANPDERMPAQGIDLPFCKIPGSVTPLGLLARSGSDAARPLMKKLLAAGANPNATDVTGRTPLAEAANLDTSADAEATVELLLAAGADPSIGDARGETPLSLAAGRGHERVVEMLLAALERLESMRAKDEGNADEAPEEPQNPGPASPASAETPAPQPAAALRRGTEAGGFFERMRARSRTRPTSVGGTSSNAPMAKPVPEAAPKAPAKPAPMPKPVTTDGNADEASRLSVALSRFLRATLPGAAGEAESPSTRSERELRLTAIGLLAAAGGSLGALTRETVALLVDARAAFLLAPAGEKLEPAACREALEALAPFAAVREAGFETVPLATEPGDDALRVLQRFEKATVRWGLPVAAGLLVEAPDDEADRADGRVARQVPIRACILTAASQFEHARTTARLAGLTFVRPSDVAREG</sequence>
<evidence type="ECO:0000256" key="4">
    <source>
        <dbReference type="SAM" id="MobiDB-lite"/>
    </source>
</evidence>
<feature type="repeat" description="ANK" evidence="3">
    <location>
        <begin position="42"/>
        <end position="74"/>
    </location>
</feature>
<feature type="repeat" description="ANK" evidence="3">
    <location>
        <begin position="494"/>
        <end position="515"/>
    </location>
</feature>
<organism evidence="5 6">
    <name type="scientific">Sutterella megalosphaeroides</name>
    <dbReference type="NCBI Taxonomy" id="2494234"/>
    <lineage>
        <taxon>Bacteria</taxon>
        <taxon>Pseudomonadati</taxon>
        <taxon>Pseudomonadota</taxon>
        <taxon>Betaproteobacteria</taxon>
        <taxon>Burkholderiales</taxon>
        <taxon>Sutterellaceae</taxon>
        <taxon>Sutterella</taxon>
    </lineage>
</organism>